<protein>
    <submittedName>
        <fullName evidence="1">Uncharacterized protein</fullName>
    </submittedName>
</protein>
<organism evidence="1 2">
    <name type="scientific">Thalassiosira oceanica</name>
    <name type="common">Marine diatom</name>
    <dbReference type="NCBI Taxonomy" id="159749"/>
    <lineage>
        <taxon>Eukaryota</taxon>
        <taxon>Sar</taxon>
        <taxon>Stramenopiles</taxon>
        <taxon>Ochrophyta</taxon>
        <taxon>Bacillariophyta</taxon>
        <taxon>Coscinodiscophyceae</taxon>
        <taxon>Thalassiosirophycidae</taxon>
        <taxon>Thalassiosirales</taxon>
        <taxon>Thalassiosiraceae</taxon>
        <taxon>Thalassiosira</taxon>
    </lineage>
</organism>
<sequence>MTRCEFAPSEPIRSRFLQASLDVPVTSFPPLYEALCVLAH</sequence>
<dbReference type="AlphaFoldDB" id="K0RQH4"/>
<evidence type="ECO:0000313" key="1">
    <source>
        <dbReference type="EMBL" id="EJK48962.1"/>
    </source>
</evidence>
<accession>K0RQH4</accession>
<feature type="non-terminal residue" evidence="1">
    <location>
        <position position="40"/>
    </location>
</feature>
<keyword evidence="2" id="KW-1185">Reference proteome</keyword>
<dbReference type="EMBL" id="AGNL01045241">
    <property type="protein sequence ID" value="EJK48962.1"/>
    <property type="molecule type" value="Genomic_DNA"/>
</dbReference>
<name>K0RQH4_THAOC</name>
<evidence type="ECO:0000313" key="2">
    <source>
        <dbReference type="Proteomes" id="UP000266841"/>
    </source>
</evidence>
<gene>
    <name evidence="1" type="ORF">THAOC_32198</name>
</gene>
<proteinExistence type="predicted"/>
<comment type="caution">
    <text evidence="1">The sequence shown here is derived from an EMBL/GenBank/DDBJ whole genome shotgun (WGS) entry which is preliminary data.</text>
</comment>
<reference evidence="1 2" key="1">
    <citation type="journal article" date="2012" name="Genome Biol.">
        <title>Genome and low-iron response of an oceanic diatom adapted to chronic iron limitation.</title>
        <authorList>
            <person name="Lommer M."/>
            <person name="Specht M."/>
            <person name="Roy A.S."/>
            <person name="Kraemer L."/>
            <person name="Andreson R."/>
            <person name="Gutowska M.A."/>
            <person name="Wolf J."/>
            <person name="Bergner S.V."/>
            <person name="Schilhabel M.B."/>
            <person name="Klostermeier U.C."/>
            <person name="Beiko R.G."/>
            <person name="Rosenstiel P."/>
            <person name="Hippler M."/>
            <person name="Laroche J."/>
        </authorList>
    </citation>
    <scope>NUCLEOTIDE SEQUENCE [LARGE SCALE GENOMIC DNA]</scope>
    <source>
        <strain evidence="1 2">CCMP1005</strain>
    </source>
</reference>
<dbReference type="Proteomes" id="UP000266841">
    <property type="component" value="Unassembled WGS sequence"/>
</dbReference>